<feature type="compositionally biased region" description="Polar residues" evidence="1">
    <location>
        <begin position="69"/>
        <end position="86"/>
    </location>
</feature>
<dbReference type="AlphaFoldDB" id="A0A9N7W4W4"/>
<feature type="region of interest" description="Disordered" evidence="1">
    <location>
        <begin position="1"/>
        <end position="115"/>
    </location>
</feature>
<organism evidence="2 3">
    <name type="scientific">Pleuronectes platessa</name>
    <name type="common">European plaice</name>
    <dbReference type="NCBI Taxonomy" id="8262"/>
    <lineage>
        <taxon>Eukaryota</taxon>
        <taxon>Metazoa</taxon>
        <taxon>Chordata</taxon>
        <taxon>Craniata</taxon>
        <taxon>Vertebrata</taxon>
        <taxon>Euteleostomi</taxon>
        <taxon>Actinopterygii</taxon>
        <taxon>Neopterygii</taxon>
        <taxon>Teleostei</taxon>
        <taxon>Neoteleostei</taxon>
        <taxon>Acanthomorphata</taxon>
        <taxon>Carangaria</taxon>
        <taxon>Pleuronectiformes</taxon>
        <taxon>Pleuronectoidei</taxon>
        <taxon>Pleuronectidae</taxon>
        <taxon>Pleuronectes</taxon>
    </lineage>
</organism>
<sequence>MKLELDSHQMNSDPSALESQLSIISQKSLQSWSGRTNSRERQQPLTQTHGFTQTLRMSGGLFTIRETSDQSQTRSAARQQLHTSSQSHKEPSSQTGENKEACSRGSGPHRALVSTSWSLDHVKRRKTLRLESEAEFSNRSWNSPDKCH</sequence>
<dbReference type="EMBL" id="CADEAL010004512">
    <property type="protein sequence ID" value="CAB1461153.1"/>
    <property type="molecule type" value="Genomic_DNA"/>
</dbReference>
<feature type="compositionally biased region" description="Polar residues" evidence="1">
    <location>
        <begin position="43"/>
        <end position="56"/>
    </location>
</feature>
<comment type="caution">
    <text evidence="2">The sequence shown here is derived from an EMBL/GenBank/DDBJ whole genome shotgun (WGS) entry which is preliminary data.</text>
</comment>
<evidence type="ECO:0000313" key="3">
    <source>
        <dbReference type="Proteomes" id="UP001153269"/>
    </source>
</evidence>
<feature type="compositionally biased region" description="Basic and acidic residues" evidence="1">
    <location>
        <begin position="87"/>
        <end position="102"/>
    </location>
</feature>
<feature type="compositionally biased region" description="Polar residues" evidence="1">
    <location>
        <begin position="135"/>
        <end position="148"/>
    </location>
</feature>
<reference evidence="2" key="1">
    <citation type="submission" date="2020-03" db="EMBL/GenBank/DDBJ databases">
        <authorList>
            <person name="Weist P."/>
        </authorList>
    </citation>
    <scope>NUCLEOTIDE SEQUENCE</scope>
</reference>
<feature type="compositionally biased region" description="Polar residues" evidence="1">
    <location>
        <begin position="8"/>
        <end position="18"/>
    </location>
</feature>
<evidence type="ECO:0000256" key="1">
    <source>
        <dbReference type="SAM" id="MobiDB-lite"/>
    </source>
</evidence>
<name>A0A9N7W4W4_PLEPL</name>
<dbReference type="Proteomes" id="UP001153269">
    <property type="component" value="Unassembled WGS sequence"/>
</dbReference>
<feature type="region of interest" description="Disordered" evidence="1">
    <location>
        <begin position="128"/>
        <end position="148"/>
    </location>
</feature>
<keyword evidence="3" id="KW-1185">Reference proteome</keyword>
<proteinExistence type="predicted"/>
<feature type="compositionally biased region" description="Low complexity" evidence="1">
    <location>
        <begin position="19"/>
        <end position="33"/>
    </location>
</feature>
<protein>
    <submittedName>
        <fullName evidence="2">Uncharacterized protein</fullName>
    </submittedName>
</protein>
<gene>
    <name evidence="2" type="ORF">PLEPLA_LOCUS49028</name>
</gene>
<accession>A0A9N7W4W4</accession>
<evidence type="ECO:0000313" key="2">
    <source>
        <dbReference type="EMBL" id="CAB1461153.1"/>
    </source>
</evidence>